<protein>
    <submittedName>
        <fullName evidence="1">Uncharacterized protein</fullName>
    </submittedName>
</protein>
<dbReference type="EMBL" id="LGTO01000007">
    <property type="protein sequence ID" value="KNE19277.1"/>
    <property type="molecule type" value="Genomic_DNA"/>
</dbReference>
<sequence>MVNSSDIPRPESIDFFEKSIRQHNKVIDLKKLNEYYYSIELDDGRNYKIYLTNIYTVSLADVMEFSSTYDIDAIVTISSWNGYTLEAKEYSQSIGKGLFLFGELMGALNFAKPEEYFSGYHDGEKYYDGVR</sequence>
<dbReference type="AlphaFoldDB" id="A0A0L0QL09"/>
<dbReference type="PATRIC" id="fig|1473.5.peg.1007"/>
<organism evidence="1 2">
    <name type="scientific">Virgibacillus pantothenticus</name>
    <dbReference type="NCBI Taxonomy" id="1473"/>
    <lineage>
        <taxon>Bacteria</taxon>
        <taxon>Bacillati</taxon>
        <taxon>Bacillota</taxon>
        <taxon>Bacilli</taxon>
        <taxon>Bacillales</taxon>
        <taxon>Bacillaceae</taxon>
        <taxon>Virgibacillus</taxon>
    </lineage>
</organism>
<gene>
    <name evidence="1" type="ORF">AFK71_12220</name>
</gene>
<proteinExistence type="predicted"/>
<dbReference type="Proteomes" id="UP000036780">
    <property type="component" value="Unassembled WGS sequence"/>
</dbReference>
<accession>A0A0L0QL09</accession>
<evidence type="ECO:0000313" key="1">
    <source>
        <dbReference type="EMBL" id="KNE19277.1"/>
    </source>
</evidence>
<name>A0A0L0QL09_VIRPA</name>
<keyword evidence="2" id="KW-1185">Reference proteome</keyword>
<comment type="caution">
    <text evidence="1">The sequence shown here is derived from an EMBL/GenBank/DDBJ whole genome shotgun (WGS) entry which is preliminary data.</text>
</comment>
<evidence type="ECO:0000313" key="2">
    <source>
        <dbReference type="Proteomes" id="UP000036780"/>
    </source>
</evidence>
<reference evidence="2" key="1">
    <citation type="submission" date="2015-07" db="EMBL/GenBank/DDBJ databases">
        <title>Fjat-10053 dsm26.</title>
        <authorList>
            <person name="Liu B."/>
            <person name="Wang J."/>
            <person name="Zhu Y."/>
            <person name="Liu G."/>
            <person name="Chen Q."/>
            <person name="Chen Z."/>
            <person name="Lan J."/>
            <person name="Che J."/>
            <person name="Ge C."/>
            <person name="Shi H."/>
            <person name="Pan Z."/>
            <person name="Liu X."/>
        </authorList>
    </citation>
    <scope>NUCLEOTIDE SEQUENCE [LARGE SCALE GENOMIC DNA]</scope>
    <source>
        <strain evidence="2">DSM 26</strain>
    </source>
</reference>